<feature type="domain" description="DUF7804" evidence="1">
    <location>
        <begin position="77"/>
        <end position="157"/>
    </location>
</feature>
<dbReference type="PANTHER" id="PTHR35127">
    <property type="entry name" value="OS03G0736900 PROTEIN"/>
    <property type="match status" value="1"/>
</dbReference>
<protein>
    <recommendedName>
        <fullName evidence="1">DUF7804 domain-containing protein</fullName>
    </recommendedName>
</protein>
<dbReference type="AlphaFoldDB" id="A0A2N9EUQ0"/>
<dbReference type="PANTHER" id="PTHR35127:SF1">
    <property type="entry name" value="GENOME ASSEMBLY, CHROMOSOME: A10"/>
    <property type="match status" value="1"/>
</dbReference>
<gene>
    <name evidence="2" type="ORF">FSB_LOCUS6437</name>
</gene>
<dbReference type="EMBL" id="OIVN01000336">
    <property type="protein sequence ID" value="SPC78555.1"/>
    <property type="molecule type" value="Genomic_DNA"/>
</dbReference>
<dbReference type="InterPro" id="IPR056706">
    <property type="entry name" value="DUF7804"/>
</dbReference>
<sequence>MASCSSSNLGLGIRCGGNHDVVSNRFDRGGPCSLVICNDAVSRGRRGITSMAMTMEANPGLKKLEPINYREKGRTGVEKLDKWMRESVVDIVKNLPSAPLLVQVYSDGGGVANTRLKTEKAEEENWDMVKRKWEKGEAPLPNGVILVEELEDEEEDESEKQRKFDKIWGIMVQGRGKECRPACYLLKTCSVGSGLGMCCTHFCLVKVKGFRESAKTQLKNCWLLQTSLLSS</sequence>
<organism evidence="2">
    <name type="scientific">Fagus sylvatica</name>
    <name type="common">Beechnut</name>
    <dbReference type="NCBI Taxonomy" id="28930"/>
    <lineage>
        <taxon>Eukaryota</taxon>
        <taxon>Viridiplantae</taxon>
        <taxon>Streptophyta</taxon>
        <taxon>Embryophyta</taxon>
        <taxon>Tracheophyta</taxon>
        <taxon>Spermatophyta</taxon>
        <taxon>Magnoliopsida</taxon>
        <taxon>eudicotyledons</taxon>
        <taxon>Gunneridae</taxon>
        <taxon>Pentapetalae</taxon>
        <taxon>rosids</taxon>
        <taxon>fabids</taxon>
        <taxon>Fagales</taxon>
        <taxon>Fagaceae</taxon>
        <taxon>Fagus</taxon>
    </lineage>
</organism>
<dbReference type="Pfam" id="PF25089">
    <property type="entry name" value="DUF7804"/>
    <property type="match status" value="1"/>
</dbReference>
<evidence type="ECO:0000259" key="1">
    <source>
        <dbReference type="Pfam" id="PF25089"/>
    </source>
</evidence>
<proteinExistence type="predicted"/>
<name>A0A2N9EUQ0_FAGSY</name>
<evidence type="ECO:0000313" key="2">
    <source>
        <dbReference type="EMBL" id="SPC78555.1"/>
    </source>
</evidence>
<accession>A0A2N9EUQ0</accession>
<reference evidence="2" key="1">
    <citation type="submission" date="2018-02" db="EMBL/GenBank/DDBJ databases">
        <authorList>
            <person name="Cohen D.B."/>
            <person name="Kent A.D."/>
        </authorList>
    </citation>
    <scope>NUCLEOTIDE SEQUENCE</scope>
</reference>